<dbReference type="InterPro" id="IPR006118">
    <property type="entry name" value="Recombinase_CS"/>
</dbReference>
<dbReference type="PANTHER" id="PTHR30461:SF23">
    <property type="entry name" value="DNA RECOMBINASE-RELATED"/>
    <property type="match status" value="1"/>
</dbReference>
<evidence type="ECO:0000259" key="8">
    <source>
        <dbReference type="PROSITE" id="PS51737"/>
    </source>
</evidence>
<name>A0A844E1Y0_EUBRA</name>
<feature type="domain" description="Resolvase/invertase-type recombinase catalytic" evidence="7">
    <location>
        <begin position="7"/>
        <end position="156"/>
    </location>
</feature>
<dbReference type="InterPro" id="IPR038109">
    <property type="entry name" value="DNA_bind_recomb_sf"/>
</dbReference>
<dbReference type="PROSITE" id="PS51736">
    <property type="entry name" value="RECOMBINASES_3"/>
    <property type="match status" value="1"/>
</dbReference>
<dbReference type="RefSeq" id="WP_154315086.1">
    <property type="nucleotide sequence ID" value="NZ_WKRA01000033.1"/>
</dbReference>
<dbReference type="EMBL" id="WKRA01000033">
    <property type="protein sequence ID" value="MSD17212.1"/>
    <property type="molecule type" value="Genomic_DNA"/>
</dbReference>
<proteinExistence type="predicted"/>
<dbReference type="Pfam" id="PF13408">
    <property type="entry name" value="Zn_ribbon_recom"/>
    <property type="match status" value="1"/>
</dbReference>
<evidence type="ECO:0000313" key="10">
    <source>
        <dbReference type="Proteomes" id="UP000431304"/>
    </source>
</evidence>
<dbReference type="Proteomes" id="UP000431304">
    <property type="component" value="Unassembled WGS sequence"/>
</dbReference>
<sequence length="652" mass="75962">MKNKKIRCYVYIRVSTTMQVDGYSLDAQRDKLRKYAEYQNMEIVQEFADEGKSGKSVEGRPEFQRMLDNIESGTDNIQFVLVFKLSRFGRNAADVLNSLQRMQDFGVNLICVEDGIDSSKDSGKLMISVLSAVAEIERENILVQTMEGRKQKAREGKWNGGFAPYGYKLVNGELQIAEDEAEVIRLIYDKFIHTNMGMSAIASWLNQHGYKKKKRQNNTLDAFATSFIKGVLDNPVYCGKLAFGRRKNEKVPGTRNEYRIVKQEEYMLNDGIHEGIISEEDWELAHQKRQKTGVSYEKTHSLEHEHILSGILKCPLCGSGMYGNVNRKKRKDGTLYKDYFYYACKHRRLVDGHNCSYRKQWSEDKVNDAVEEVIRKLVQNPKFEEAILSKIGARIDTSEVEKEIEELEKQHRQLTGAKNRLGQQMDSLDITDRFYEKKYQDMETRLYRLYDEIEGVENSISEVKNRLLNIKQKRISEDNVYQFLLYFDKLYDKFTDMEKKEFLNSFVEQVDIYEQEQPDGRFLKHIKFRFPVCFNGAETEELSWDNESTVETVVLLSKGEVDSKKIRVEFSLEDMDMSEFQDGATYTQIKDYVLEHSGLKVSNLYISQIKRKCGIEVGKNYNLPKSEDSRQPMCPPEKEKAIREAFKYFGMI</sequence>
<keyword evidence="1" id="KW-0229">DNA integration</keyword>
<dbReference type="CDD" id="cd00338">
    <property type="entry name" value="Ser_Recombinase"/>
    <property type="match status" value="1"/>
</dbReference>
<reference evidence="9 10" key="1">
    <citation type="journal article" date="2019" name="Nat. Med.">
        <title>A library of human gut bacterial isolates paired with longitudinal multiomics data enables mechanistic microbiome research.</title>
        <authorList>
            <person name="Poyet M."/>
            <person name="Groussin M."/>
            <person name="Gibbons S.M."/>
            <person name="Avila-Pacheco J."/>
            <person name="Jiang X."/>
            <person name="Kearney S.M."/>
            <person name="Perrotta A.R."/>
            <person name="Berdy B."/>
            <person name="Zhao S."/>
            <person name="Lieberman T.D."/>
            <person name="Swanson P.K."/>
            <person name="Smith M."/>
            <person name="Roesemann S."/>
            <person name="Alexander J.E."/>
            <person name="Rich S.A."/>
            <person name="Livny J."/>
            <person name="Vlamakis H."/>
            <person name="Clish C."/>
            <person name="Bullock K."/>
            <person name="Deik A."/>
            <person name="Scott J."/>
            <person name="Pierce K.A."/>
            <person name="Xavier R.J."/>
            <person name="Alm E.J."/>
        </authorList>
    </citation>
    <scope>NUCLEOTIDE SEQUENCE [LARGE SCALE GENOMIC DNA]</scope>
    <source>
        <strain evidence="9 10">BIOML-A3</strain>
    </source>
</reference>
<dbReference type="PROSITE" id="PS51737">
    <property type="entry name" value="RECOMBINASE_DNA_BIND"/>
    <property type="match status" value="1"/>
</dbReference>
<evidence type="ECO:0000256" key="3">
    <source>
        <dbReference type="ARBA" id="ARBA00023172"/>
    </source>
</evidence>
<dbReference type="InterPro" id="IPR011109">
    <property type="entry name" value="DNA_bind_recombinase_dom"/>
</dbReference>
<dbReference type="InterPro" id="IPR025827">
    <property type="entry name" value="Zn_ribbon_recom_dom"/>
</dbReference>
<dbReference type="Gene3D" id="3.40.50.1390">
    <property type="entry name" value="Resolvase, N-terminal catalytic domain"/>
    <property type="match status" value="1"/>
</dbReference>
<dbReference type="InterPro" id="IPR050639">
    <property type="entry name" value="SSR_resolvase"/>
</dbReference>
<feature type="domain" description="Recombinase" evidence="8">
    <location>
        <begin position="164"/>
        <end position="295"/>
    </location>
</feature>
<dbReference type="InterPro" id="IPR006119">
    <property type="entry name" value="Resolv_N"/>
</dbReference>
<keyword evidence="3" id="KW-0233">DNA recombination</keyword>
<dbReference type="SMART" id="SM00857">
    <property type="entry name" value="Resolvase"/>
    <property type="match status" value="1"/>
</dbReference>
<dbReference type="AlphaFoldDB" id="A0A844E1Y0"/>
<dbReference type="SUPFAM" id="SSF53041">
    <property type="entry name" value="Resolvase-like"/>
    <property type="match status" value="1"/>
</dbReference>
<dbReference type="PANTHER" id="PTHR30461">
    <property type="entry name" value="DNA-INVERTASE FROM LAMBDOID PROPHAGE"/>
    <property type="match status" value="1"/>
</dbReference>
<dbReference type="GO" id="GO:0015074">
    <property type="term" value="P:DNA integration"/>
    <property type="evidence" value="ECO:0007669"/>
    <property type="project" value="UniProtKB-KW"/>
</dbReference>
<protein>
    <submittedName>
        <fullName evidence="9">Recombinase family protein</fullName>
    </submittedName>
</protein>
<keyword evidence="6" id="KW-0175">Coiled coil</keyword>
<feature type="coiled-coil region" evidence="6">
    <location>
        <begin position="390"/>
        <end position="424"/>
    </location>
</feature>
<evidence type="ECO:0000256" key="2">
    <source>
        <dbReference type="ARBA" id="ARBA00023125"/>
    </source>
</evidence>
<dbReference type="PROSITE" id="PS00397">
    <property type="entry name" value="RECOMBINASES_1"/>
    <property type="match status" value="1"/>
</dbReference>
<evidence type="ECO:0000256" key="5">
    <source>
        <dbReference type="PROSITE-ProRule" id="PRU10137"/>
    </source>
</evidence>
<dbReference type="GO" id="GO:0000150">
    <property type="term" value="F:DNA strand exchange activity"/>
    <property type="evidence" value="ECO:0007669"/>
    <property type="project" value="InterPro"/>
</dbReference>
<dbReference type="InterPro" id="IPR036162">
    <property type="entry name" value="Resolvase-like_N_sf"/>
</dbReference>
<evidence type="ECO:0000256" key="6">
    <source>
        <dbReference type="SAM" id="Coils"/>
    </source>
</evidence>
<evidence type="ECO:0000259" key="7">
    <source>
        <dbReference type="PROSITE" id="PS51736"/>
    </source>
</evidence>
<gene>
    <name evidence="9" type="ORF">GKE72_14330</name>
</gene>
<dbReference type="Pfam" id="PF00239">
    <property type="entry name" value="Resolvase"/>
    <property type="match status" value="1"/>
</dbReference>
<accession>A0A844E1Y0</accession>
<comment type="caution">
    <text evidence="9">The sequence shown here is derived from an EMBL/GenBank/DDBJ whole genome shotgun (WGS) entry which is preliminary data.</text>
</comment>
<dbReference type="GO" id="GO:0003677">
    <property type="term" value="F:DNA binding"/>
    <property type="evidence" value="ECO:0007669"/>
    <property type="project" value="UniProtKB-KW"/>
</dbReference>
<dbReference type="Pfam" id="PF07508">
    <property type="entry name" value="Recombinase"/>
    <property type="match status" value="1"/>
</dbReference>
<feature type="active site" description="O-(5'-phospho-DNA)-serine intermediate" evidence="4 5">
    <location>
        <position position="15"/>
    </location>
</feature>
<evidence type="ECO:0000313" key="9">
    <source>
        <dbReference type="EMBL" id="MSD17212.1"/>
    </source>
</evidence>
<evidence type="ECO:0000256" key="4">
    <source>
        <dbReference type="PIRSR" id="PIRSR606118-50"/>
    </source>
</evidence>
<keyword evidence="2" id="KW-0238">DNA-binding</keyword>
<dbReference type="Gene3D" id="3.90.1750.20">
    <property type="entry name" value="Putative Large Serine Recombinase, Chain B, Domain 2"/>
    <property type="match status" value="1"/>
</dbReference>
<organism evidence="9 10">
    <name type="scientific">Eubacterium ramulus</name>
    <dbReference type="NCBI Taxonomy" id="39490"/>
    <lineage>
        <taxon>Bacteria</taxon>
        <taxon>Bacillati</taxon>
        <taxon>Bacillota</taxon>
        <taxon>Clostridia</taxon>
        <taxon>Eubacteriales</taxon>
        <taxon>Eubacteriaceae</taxon>
        <taxon>Eubacterium</taxon>
    </lineage>
</organism>
<evidence type="ECO:0000256" key="1">
    <source>
        <dbReference type="ARBA" id="ARBA00022908"/>
    </source>
</evidence>